<dbReference type="InterPro" id="IPR009158">
    <property type="entry name" value="G3P_DH_GlpB_su"/>
</dbReference>
<proteinExistence type="predicted"/>
<organism evidence="5 6">
    <name type="scientific">Candidatus Limisoma faecipullorum</name>
    <dbReference type="NCBI Taxonomy" id="2840854"/>
    <lineage>
        <taxon>Bacteria</taxon>
        <taxon>Pseudomonadati</taxon>
        <taxon>Bacteroidota</taxon>
        <taxon>Bacteroidia</taxon>
        <taxon>Bacteroidales</taxon>
        <taxon>Candidatus Limisoma</taxon>
    </lineage>
</organism>
<sequence>MKFDVVIIGGGLAGLTCGIRLQGMGVKCAVVSAGQSALHFSSGSFDLLNKLPDGSDVVNPLKSAEKLDAVHPYGKIGGSLEFYAAEAKKQLIESGVVVSGDASANTYRITPMGTLKPTWLTMEDFLSLPDRDSLPGRKILIVNVAGFLDFNTKFIADSFEKRGAECRMIAVSIPETERLRVNPTEMRAPNIARTFENKDTLNALLSKIGTESDGFDCVVLPAVFGLSDSVSVKMLSDRLDCKVCLVPTMPPSVPGIRSQMSLRRAFERLGGVFMLGDTVVKADFGDNKVVRIYTENHGDYGIEAGSYVLATGSYFSKGLVARPDSVAEPVFGCDVDCSANRADWYDVSFFKPQDYMRFGVVTDGGFHAVKDGKAVCNLYTIGSVLGGFNALQQGCGAGVSMITALYVADNIIKG</sequence>
<dbReference type="EC" id="1.1.5.3" evidence="5"/>
<comment type="caution">
    <text evidence="5">The sequence shown here is derived from an EMBL/GenBank/DDBJ whole genome shotgun (WGS) entry which is preliminary data.</text>
</comment>
<evidence type="ECO:0000256" key="2">
    <source>
        <dbReference type="ARBA" id="ARBA00022643"/>
    </source>
</evidence>
<dbReference type="AlphaFoldDB" id="A0A9D9IML9"/>
<accession>A0A9D9IML9</accession>
<evidence type="ECO:0000313" key="5">
    <source>
        <dbReference type="EMBL" id="MBO8475523.1"/>
    </source>
</evidence>
<dbReference type="NCBIfam" id="NF003718">
    <property type="entry name" value="PRK05329.1-1"/>
    <property type="match status" value="1"/>
</dbReference>
<dbReference type="Gene3D" id="3.50.50.60">
    <property type="entry name" value="FAD/NAD(P)-binding domain"/>
    <property type="match status" value="1"/>
</dbReference>
<evidence type="ECO:0000313" key="6">
    <source>
        <dbReference type="Proteomes" id="UP000823598"/>
    </source>
</evidence>
<dbReference type="Proteomes" id="UP000823598">
    <property type="component" value="Unassembled WGS sequence"/>
</dbReference>
<dbReference type="NCBIfam" id="NF003719">
    <property type="entry name" value="PRK05329.1-2"/>
    <property type="match status" value="1"/>
</dbReference>
<keyword evidence="1" id="KW-0285">Flavoprotein</keyword>
<dbReference type="InterPro" id="IPR003953">
    <property type="entry name" value="FAD-dep_OxRdtase_2_FAD-bd"/>
</dbReference>
<gene>
    <name evidence="5" type="primary">glpB</name>
    <name evidence="5" type="ORF">IAB88_00860</name>
</gene>
<dbReference type="GO" id="GO:0004368">
    <property type="term" value="F:glycerol-3-phosphate dehydrogenase (quinone) activity"/>
    <property type="evidence" value="ECO:0007669"/>
    <property type="project" value="UniProtKB-EC"/>
</dbReference>
<reference evidence="5" key="2">
    <citation type="journal article" date="2021" name="PeerJ">
        <title>Extensive microbial diversity within the chicken gut microbiome revealed by metagenomics and culture.</title>
        <authorList>
            <person name="Gilroy R."/>
            <person name="Ravi A."/>
            <person name="Getino M."/>
            <person name="Pursley I."/>
            <person name="Horton D.L."/>
            <person name="Alikhan N.F."/>
            <person name="Baker D."/>
            <person name="Gharbi K."/>
            <person name="Hall N."/>
            <person name="Watson M."/>
            <person name="Adriaenssens E.M."/>
            <person name="Foster-Nyarko E."/>
            <person name="Jarju S."/>
            <person name="Secka A."/>
            <person name="Antonio M."/>
            <person name="Oren A."/>
            <person name="Chaudhuri R.R."/>
            <person name="La Ragione R."/>
            <person name="Hildebrand F."/>
            <person name="Pallen M.J."/>
        </authorList>
    </citation>
    <scope>NUCLEOTIDE SEQUENCE</scope>
    <source>
        <strain evidence="5">6919</strain>
    </source>
</reference>
<dbReference type="GO" id="GO:0009331">
    <property type="term" value="C:glycerol-3-phosphate dehydrogenase (FAD) complex"/>
    <property type="evidence" value="ECO:0007669"/>
    <property type="project" value="InterPro"/>
</dbReference>
<dbReference type="Pfam" id="PF00890">
    <property type="entry name" value="FAD_binding_2"/>
    <property type="match status" value="1"/>
</dbReference>
<dbReference type="NCBIfam" id="NF003720">
    <property type="entry name" value="PRK05329.1-3"/>
    <property type="match status" value="1"/>
</dbReference>
<name>A0A9D9IML9_9BACT</name>
<reference evidence="5" key="1">
    <citation type="submission" date="2020-10" db="EMBL/GenBank/DDBJ databases">
        <authorList>
            <person name="Gilroy R."/>
        </authorList>
    </citation>
    <scope>NUCLEOTIDE SEQUENCE</scope>
    <source>
        <strain evidence="5">6919</strain>
    </source>
</reference>
<dbReference type="EMBL" id="JADIMC010000012">
    <property type="protein sequence ID" value="MBO8475523.1"/>
    <property type="molecule type" value="Genomic_DNA"/>
</dbReference>
<evidence type="ECO:0000256" key="3">
    <source>
        <dbReference type="ARBA" id="ARBA00023002"/>
    </source>
</evidence>
<keyword evidence="3 5" id="KW-0560">Oxidoreductase</keyword>
<dbReference type="InterPro" id="IPR036188">
    <property type="entry name" value="FAD/NAD-bd_sf"/>
</dbReference>
<keyword evidence="2" id="KW-0288">FMN</keyword>
<protein>
    <submittedName>
        <fullName evidence="5">Glycerol-3-phosphate dehydrogenase subunit GlpB</fullName>
        <ecNumber evidence="5">1.1.5.3</ecNumber>
    </submittedName>
</protein>
<dbReference type="SUPFAM" id="SSF51905">
    <property type="entry name" value="FAD/NAD(P)-binding domain"/>
    <property type="match status" value="1"/>
</dbReference>
<evidence type="ECO:0000259" key="4">
    <source>
        <dbReference type="Pfam" id="PF00890"/>
    </source>
</evidence>
<dbReference type="NCBIfam" id="TIGR03378">
    <property type="entry name" value="glycerol3P_GlpB"/>
    <property type="match status" value="1"/>
</dbReference>
<dbReference type="PIRSF" id="PIRSF000141">
    <property type="entry name" value="Anaerobic_G3P_dh"/>
    <property type="match status" value="1"/>
</dbReference>
<feature type="domain" description="FAD-dependent oxidoreductase 2 FAD-binding" evidence="4">
    <location>
        <begin position="4"/>
        <end position="399"/>
    </location>
</feature>
<evidence type="ECO:0000256" key="1">
    <source>
        <dbReference type="ARBA" id="ARBA00022630"/>
    </source>
</evidence>